<dbReference type="InterPro" id="IPR017846">
    <property type="entry name" value="Nict_dMeBzImd_PRibTrfase_bact"/>
</dbReference>
<evidence type="ECO:0000256" key="7">
    <source>
        <dbReference type="ARBA" id="ARBA00022679"/>
    </source>
</evidence>
<evidence type="ECO:0000256" key="3">
    <source>
        <dbReference type="ARBA" id="ARBA00011991"/>
    </source>
</evidence>
<accession>A0AAE3XKQ9</accession>
<dbReference type="HAMAP" id="MF_00230">
    <property type="entry name" value="CobT"/>
    <property type="match status" value="1"/>
</dbReference>
<dbReference type="InterPro" id="IPR003200">
    <property type="entry name" value="Nict_dMeBzImd_PRibTrfase"/>
</dbReference>
<keyword evidence="12" id="KW-1185">Reference proteome</keyword>
<evidence type="ECO:0000256" key="4">
    <source>
        <dbReference type="ARBA" id="ARBA00015486"/>
    </source>
</evidence>
<dbReference type="CDD" id="cd02439">
    <property type="entry name" value="DMB-PRT_CobT"/>
    <property type="match status" value="1"/>
</dbReference>
<dbReference type="NCBIfam" id="NF000996">
    <property type="entry name" value="PRK00105.1"/>
    <property type="match status" value="1"/>
</dbReference>
<dbReference type="PANTHER" id="PTHR43463:SF1">
    <property type="entry name" value="NICOTINATE-NUCLEOTIDE--DIMETHYLBENZIMIDAZOLE PHOSPHORIBOSYLTRANSFERASE"/>
    <property type="match status" value="1"/>
</dbReference>
<dbReference type="EC" id="2.4.2.21" evidence="3 10"/>
<evidence type="ECO:0000256" key="8">
    <source>
        <dbReference type="ARBA" id="ARBA00030686"/>
    </source>
</evidence>
<organism evidence="11 12">
    <name type="scientific">Aureibacter tunicatorum</name>
    <dbReference type="NCBI Taxonomy" id="866807"/>
    <lineage>
        <taxon>Bacteria</taxon>
        <taxon>Pseudomonadati</taxon>
        <taxon>Bacteroidota</taxon>
        <taxon>Cytophagia</taxon>
        <taxon>Cytophagales</taxon>
        <taxon>Persicobacteraceae</taxon>
        <taxon>Aureibacter</taxon>
    </lineage>
</organism>
<evidence type="ECO:0000313" key="11">
    <source>
        <dbReference type="EMBL" id="MDR6239631.1"/>
    </source>
</evidence>
<comment type="similarity">
    <text evidence="2 10">Belongs to the CobT family.</text>
</comment>
<name>A0AAE3XKQ9_9BACT</name>
<gene>
    <name evidence="10" type="primary">cobT</name>
    <name evidence="11" type="ORF">HNQ88_002679</name>
</gene>
<evidence type="ECO:0000256" key="6">
    <source>
        <dbReference type="ARBA" id="ARBA00022676"/>
    </source>
</evidence>
<evidence type="ECO:0000256" key="5">
    <source>
        <dbReference type="ARBA" id="ARBA00022573"/>
    </source>
</evidence>
<dbReference type="AlphaFoldDB" id="A0AAE3XKQ9"/>
<reference evidence="11" key="1">
    <citation type="submission" date="2023-07" db="EMBL/GenBank/DDBJ databases">
        <title>Genomic Encyclopedia of Type Strains, Phase IV (KMG-IV): sequencing the most valuable type-strain genomes for metagenomic binning, comparative biology and taxonomic classification.</title>
        <authorList>
            <person name="Goeker M."/>
        </authorList>
    </citation>
    <scope>NUCLEOTIDE SEQUENCE</scope>
    <source>
        <strain evidence="11">DSM 26174</strain>
    </source>
</reference>
<dbReference type="GO" id="GO:0009236">
    <property type="term" value="P:cobalamin biosynthetic process"/>
    <property type="evidence" value="ECO:0007669"/>
    <property type="project" value="UniProtKB-UniRule"/>
</dbReference>
<comment type="pathway">
    <text evidence="1 10">Nucleoside biosynthesis; alpha-ribazole biosynthesis; alpha-ribazole from 5,6-dimethylbenzimidazole: step 1/2.</text>
</comment>
<evidence type="ECO:0000256" key="10">
    <source>
        <dbReference type="HAMAP-Rule" id="MF_00230"/>
    </source>
</evidence>
<dbReference type="EMBL" id="JAVDQD010000003">
    <property type="protein sequence ID" value="MDR6239631.1"/>
    <property type="molecule type" value="Genomic_DNA"/>
</dbReference>
<protein>
    <recommendedName>
        <fullName evidence="4 10">Nicotinate-nucleotide--dimethylbenzimidazole phosphoribosyltransferase</fullName>
        <shortName evidence="10">NN:DBI PRT</shortName>
        <ecNumber evidence="3 10">2.4.2.21</ecNumber>
    </recommendedName>
    <alternativeName>
        <fullName evidence="8 10">N(1)-alpha-phosphoribosyltransferase</fullName>
    </alternativeName>
</protein>
<dbReference type="GO" id="GO:0008939">
    <property type="term" value="F:nicotinate-nucleotide-dimethylbenzimidazole phosphoribosyltransferase activity"/>
    <property type="evidence" value="ECO:0007669"/>
    <property type="project" value="UniProtKB-UniRule"/>
</dbReference>
<keyword evidence="6 10" id="KW-0328">Glycosyltransferase</keyword>
<proteinExistence type="inferred from homology"/>
<dbReference type="Gene3D" id="3.40.50.10210">
    <property type="match status" value="1"/>
</dbReference>
<evidence type="ECO:0000256" key="9">
    <source>
        <dbReference type="ARBA" id="ARBA00047340"/>
    </source>
</evidence>
<feature type="active site" description="Proton acceptor" evidence="10">
    <location>
        <position position="308"/>
    </location>
</feature>
<comment type="caution">
    <text evidence="11">The sequence shown here is derived from an EMBL/GenBank/DDBJ whole genome shotgun (WGS) entry which is preliminary data.</text>
</comment>
<evidence type="ECO:0000256" key="1">
    <source>
        <dbReference type="ARBA" id="ARBA00005049"/>
    </source>
</evidence>
<evidence type="ECO:0000313" key="12">
    <source>
        <dbReference type="Proteomes" id="UP001185092"/>
    </source>
</evidence>
<dbReference type="Pfam" id="PF02277">
    <property type="entry name" value="DBI_PRT"/>
    <property type="match status" value="1"/>
</dbReference>
<dbReference type="Proteomes" id="UP001185092">
    <property type="component" value="Unassembled WGS sequence"/>
</dbReference>
<dbReference type="InterPro" id="IPR023195">
    <property type="entry name" value="Nict_dMeBzImd_PRibTrfase_N"/>
</dbReference>
<comment type="catalytic activity">
    <reaction evidence="9 10">
        <text>5,6-dimethylbenzimidazole + nicotinate beta-D-ribonucleotide = alpha-ribazole 5'-phosphate + nicotinate + H(+)</text>
        <dbReference type="Rhea" id="RHEA:11196"/>
        <dbReference type="ChEBI" id="CHEBI:15378"/>
        <dbReference type="ChEBI" id="CHEBI:15890"/>
        <dbReference type="ChEBI" id="CHEBI:32544"/>
        <dbReference type="ChEBI" id="CHEBI:57502"/>
        <dbReference type="ChEBI" id="CHEBI:57918"/>
        <dbReference type="EC" id="2.4.2.21"/>
    </reaction>
</comment>
<sequence>MNLQPFNLDEDIQKKIDTKTKPLGALGDLESIAFKIAKLQNSLMPRLLNPSILVFAGDHGLAKTGVSAFPQDVTWQMVLNFLNKGAAINVFAQQNDIELKIIDAGVNFIFSKENELIDQKIGLGTKNCLEEDAMTEQECLEAIEKGKESVRLIDREGSNVVGCGEMGIGNTSSASLLVSLLCKADIEECVGRGTGLNDEQLENKVKILSQVIKRFGDRERTPVEVLKAVGGFEIAQMAGAFLEAAELGMVILVDGFIASSAFLVAGMINPKISENAVFCHKSHEKGHALILNHFKAKPILDMNLRLGEGTGCALAYPIVKSAVAFFNDMASFESANVSSGN</sequence>
<dbReference type="RefSeq" id="WP_309939343.1">
    <property type="nucleotide sequence ID" value="NZ_AP025305.1"/>
</dbReference>
<dbReference type="SUPFAM" id="SSF52733">
    <property type="entry name" value="Nicotinate mononucleotide:5,6-dimethylbenzimidazole phosphoribosyltransferase (CobT)"/>
    <property type="match status" value="1"/>
</dbReference>
<dbReference type="FunFam" id="3.40.50.10210:FF:000001">
    <property type="entry name" value="Nicotinate-nucleotide--dimethylbenzimidazole phosphoribosyltransferase"/>
    <property type="match status" value="1"/>
</dbReference>
<dbReference type="NCBIfam" id="TIGR03160">
    <property type="entry name" value="cobT_DBIPRT"/>
    <property type="match status" value="1"/>
</dbReference>
<dbReference type="Gene3D" id="1.10.1610.10">
    <property type="match status" value="1"/>
</dbReference>
<dbReference type="PANTHER" id="PTHR43463">
    <property type="entry name" value="NICOTINATE-NUCLEOTIDE--DIMETHYLBENZIMIDAZOLE PHOSPHORIBOSYLTRANSFERASE"/>
    <property type="match status" value="1"/>
</dbReference>
<evidence type="ECO:0000256" key="2">
    <source>
        <dbReference type="ARBA" id="ARBA00007110"/>
    </source>
</evidence>
<dbReference type="InterPro" id="IPR036087">
    <property type="entry name" value="Nict_dMeBzImd_PRibTrfase_sf"/>
</dbReference>
<keyword evidence="5 10" id="KW-0169">Cobalamin biosynthesis</keyword>
<comment type="function">
    <text evidence="10">Catalyzes the synthesis of alpha-ribazole-5'-phosphate from nicotinate mononucleotide (NAMN) and 5,6-dimethylbenzimidazole (DMB).</text>
</comment>
<keyword evidence="7 10" id="KW-0808">Transferase</keyword>